<organism evidence="2">
    <name type="scientific">uncultured Rubrobacteraceae bacterium</name>
    <dbReference type="NCBI Taxonomy" id="349277"/>
    <lineage>
        <taxon>Bacteria</taxon>
        <taxon>Bacillati</taxon>
        <taxon>Actinomycetota</taxon>
        <taxon>Rubrobacteria</taxon>
        <taxon>Rubrobacterales</taxon>
        <taxon>Rubrobacteraceae</taxon>
        <taxon>environmental samples</taxon>
    </lineage>
</organism>
<dbReference type="AlphaFoldDB" id="A0A6J4RWA8"/>
<gene>
    <name evidence="2" type="ORF">AVDCRST_MAG02-4191</name>
</gene>
<proteinExistence type="predicted"/>
<dbReference type="EMBL" id="CADCVH010000117">
    <property type="protein sequence ID" value="CAA9476913.1"/>
    <property type="molecule type" value="Genomic_DNA"/>
</dbReference>
<evidence type="ECO:0000313" key="2">
    <source>
        <dbReference type="EMBL" id="CAA9476913.1"/>
    </source>
</evidence>
<sequence>MTSGNIQMGPDPDQVRDALAAAVRDDPTLRERKSEQVAAELARGGYLQEEPDPVLVAEMLGVLDQDEPGNEPGEETEEASPT</sequence>
<name>A0A6J4RWA8_9ACTN</name>
<protein>
    <submittedName>
        <fullName evidence="2">Uncharacterized protein</fullName>
    </submittedName>
</protein>
<evidence type="ECO:0000256" key="1">
    <source>
        <dbReference type="SAM" id="MobiDB-lite"/>
    </source>
</evidence>
<feature type="compositionally biased region" description="Acidic residues" evidence="1">
    <location>
        <begin position="64"/>
        <end position="82"/>
    </location>
</feature>
<reference evidence="2" key="1">
    <citation type="submission" date="2020-02" db="EMBL/GenBank/DDBJ databases">
        <authorList>
            <person name="Meier V. D."/>
        </authorList>
    </citation>
    <scope>NUCLEOTIDE SEQUENCE</scope>
    <source>
        <strain evidence="2">AVDCRST_MAG02</strain>
    </source>
</reference>
<feature type="region of interest" description="Disordered" evidence="1">
    <location>
        <begin position="63"/>
        <end position="82"/>
    </location>
</feature>
<accession>A0A6J4RWA8</accession>